<dbReference type="EMBL" id="JAUIZM010000009">
    <property type="protein sequence ID" value="KAK1367069.1"/>
    <property type="molecule type" value="Genomic_DNA"/>
</dbReference>
<feature type="compositionally biased region" description="Polar residues" evidence="6">
    <location>
        <begin position="178"/>
        <end position="188"/>
    </location>
</feature>
<keyword evidence="3" id="KW-0489">Methyltransferase</keyword>
<dbReference type="EC" id="2.1.1.22" evidence="2"/>
<reference evidence="7" key="1">
    <citation type="submission" date="2023-02" db="EMBL/GenBank/DDBJ databases">
        <title>Genome of toxic invasive species Heracleum sosnowskyi carries increased number of genes despite the absence of recent whole-genome duplications.</title>
        <authorList>
            <person name="Schelkunov M."/>
            <person name="Shtratnikova V."/>
            <person name="Makarenko M."/>
            <person name="Klepikova A."/>
            <person name="Omelchenko D."/>
            <person name="Novikova G."/>
            <person name="Obukhova E."/>
            <person name="Bogdanov V."/>
            <person name="Penin A."/>
            <person name="Logacheva M."/>
        </authorList>
    </citation>
    <scope>NUCLEOTIDE SEQUENCE</scope>
    <source>
        <strain evidence="7">Hsosn_3</strain>
        <tissue evidence="7">Leaf</tissue>
    </source>
</reference>
<evidence type="ECO:0000256" key="3">
    <source>
        <dbReference type="ARBA" id="ARBA00022603"/>
    </source>
</evidence>
<dbReference type="GO" id="GO:0032259">
    <property type="term" value="P:methylation"/>
    <property type="evidence" value="ECO:0007669"/>
    <property type="project" value="UniProtKB-KW"/>
</dbReference>
<evidence type="ECO:0000256" key="6">
    <source>
        <dbReference type="SAM" id="MobiDB-lite"/>
    </source>
</evidence>
<comment type="caution">
    <text evidence="7">The sequence shown here is derived from an EMBL/GenBank/DDBJ whole genome shotgun (WGS) entry which is preliminary data.</text>
</comment>
<accession>A0AAD8MBS5</accession>
<dbReference type="SUPFAM" id="SSF53335">
    <property type="entry name" value="S-adenosyl-L-methionine-dependent methyltransferases"/>
    <property type="match status" value="1"/>
</dbReference>
<feature type="compositionally biased region" description="Low complexity" evidence="6">
    <location>
        <begin position="189"/>
        <end position="202"/>
    </location>
</feature>
<reference evidence="7" key="2">
    <citation type="submission" date="2023-05" db="EMBL/GenBank/DDBJ databases">
        <authorList>
            <person name="Schelkunov M.I."/>
        </authorList>
    </citation>
    <scope>NUCLEOTIDE SEQUENCE</scope>
    <source>
        <strain evidence="7">Hsosn_3</strain>
        <tissue evidence="7">Leaf</tissue>
    </source>
</reference>
<keyword evidence="4" id="KW-0808">Transferase</keyword>
<dbReference type="AlphaFoldDB" id="A0AAD8MBS5"/>
<keyword evidence="8" id="KW-1185">Reference proteome</keyword>
<evidence type="ECO:0000256" key="4">
    <source>
        <dbReference type="ARBA" id="ARBA00022679"/>
    </source>
</evidence>
<dbReference type="Gene3D" id="3.40.50.150">
    <property type="entry name" value="Vaccinia Virus protein VP39"/>
    <property type="match status" value="1"/>
</dbReference>
<dbReference type="PANTHER" id="PTHR12303">
    <property type="entry name" value="CARNOSINE N-METHYLTRANSFERASE"/>
    <property type="match status" value="1"/>
</dbReference>
<evidence type="ECO:0000256" key="1">
    <source>
        <dbReference type="ARBA" id="ARBA00010086"/>
    </source>
</evidence>
<proteinExistence type="inferred from homology"/>
<keyword evidence="5" id="KW-0949">S-adenosyl-L-methionine</keyword>
<dbReference type="PANTHER" id="PTHR12303:SF6">
    <property type="entry name" value="CARNOSINE N-METHYLTRANSFERASE"/>
    <property type="match status" value="1"/>
</dbReference>
<feature type="region of interest" description="Disordered" evidence="6">
    <location>
        <begin position="170"/>
        <end position="206"/>
    </location>
</feature>
<protein>
    <recommendedName>
        <fullName evidence="2">carnosine N-methyltransferase</fullName>
        <ecNumber evidence="2">2.1.1.22</ecNumber>
    </recommendedName>
</protein>
<dbReference type="InterPro" id="IPR012901">
    <property type="entry name" value="CARME"/>
</dbReference>
<evidence type="ECO:0000313" key="8">
    <source>
        <dbReference type="Proteomes" id="UP001237642"/>
    </source>
</evidence>
<dbReference type="GO" id="GO:0030735">
    <property type="term" value="F:carnosine N-methyltransferase activity"/>
    <property type="evidence" value="ECO:0007669"/>
    <property type="project" value="UniProtKB-EC"/>
</dbReference>
<gene>
    <name evidence="7" type="ORF">POM88_042630</name>
</gene>
<name>A0AAD8MBS5_9APIA</name>
<evidence type="ECO:0000256" key="2">
    <source>
        <dbReference type="ARBA" id="ARBA00012003"/>
    </source>
</evidence>
<dbReference type="Proteomes" id="UP001237642">
    <property type="component" value="Unassembled WGS sequence"/>
</dbReference>
<dbReference type="Pfam" id="PF07942">
    <property type="entry name" value="CARME"/>
    <property type="match status" value="1"/>
</dbReference>
<dbReference type="SMART" id="SM01296">
    <property type="entry name" value="N2227"/>
    <property type="match status" value="1"/>
</dbReference>
<dbReference type="InterPro" id="IPR029063">
    <property type="entry name" value="SAM-dependent_MTases_sf"/>
</dbReference>
<comment type="similarity">
    <text evidence="1">Belongs to the carnosine N-methyltransferase family.</text>
</comment>
<organism evidence="7 8">
    <name type="scientific">Heracleum sosnowskyi</name>
    <dbReference type="NCBI Taxonomy" id="360622"/>
    <lineage>
        <taxon>Eukaryota</taxon>
        <taxon>Viridiplantae</taxon>
        <taxon>Streptophyta</taxon>
        <taxon>Embryophyta</taxon>
        <taxon>Tracheophyta</taxon>
        <taxon>Spermatophyta</taxon>
        <taxon>Magnoliopsida</taxon>
        <taxon>eudicotyledons</taxon>
        <taxon>Gunneridae</taxon>
        <taxon>Pentapetalae</taxon>
        <taxon>asterids</taxon>
        <taxon>campanulids</taxon>
        <taxon>Apiales</taxon>
        <taxon>Apiaceae</taxon>
        <taxon>Apioideae</taxon>
        <taxon>apioid superclade</taxon>
        <taxon>Tordylieae</taxon>
        <taxon>Tordyliinae</taxon>
        <taxon>Heracleum</taxon>
    </lineage>
</organism>
<evidence type="ECO:0000313" key="7">
    <source>
        <dbReference type="EMBL" id="KAK1367069.1"/>
    </source>
</evidence>
<sequence>MSKIEDEEDRRRKYEEALEVKSLRRIISAYLNYPEAAEDDLKRYERSFRRLPPAHKGLLSHLPLKYQRLRRCISKNSYFIFEMLKAFEPPLDLSQDLDICEQDLQNILDNTKETNYLSCGSASTSKRGCHPGCNEALGGEEGSVLLGSPKQEEKLGLCIESDNGSRHILESDTKADKASNNSVKIQKTSHSNVDSNNNVSSSPDWLDPSLQSHVPLVDVDKVRCIIRNIVRDWAAEGQQERDQCFKPILEELKSQFPNRSKGSPPTCLVPGAGLGRLALEISCLGFASQGNEFSYYMMICSSFILNQTERANEWTIHPWIHSNCNSLSDSDQLRPISIPDIHPASAGITEGFSMCGGDFAEVYRDPSQVGAWDAVVTCFFLDTAHNIVEYIEVISRILKDGGVWINLGPLLYHFADMYSQEDEMSIELSLEDVKKVALHYGFRLENEKTIETTYTINPRSMMQTHYYTAFWTMRKGAAGVKLLP</sequence>
<evidence type="ECO:0000256" key="5">
    <source>
        <dbReference type="ARBA" id="ARBA00022691"/>
    </source>
</evidence>